<comment type="caution">
    <text evidence="2">The sequence shown here is derived from an EMBL/GenBank/DDBJ whole genome shotgun (WGS) entry which is preliminary data.</text>
</comment>
<dbReference type="EMBL" id="JAQOSP010000092">
    <property type="protein sequence ID" value="MDJ1170606.1"/>
    <property type="molecule type" value="Genomic_DNA"/>
</dbReference>
<accession>A0ABT7AUN8</accession>
<gene>
    <name evidence="2" type="ORF">PMG71_14335</name>
</gene>
<feature type="chain" id="PRO_5047373768" evidence="1">
    <location>
        <begin position="22"/>
        <end position="280"/>
    </location>
</feature>
<dbReference type="PROSITE" id="PS51257">
    <property type="entry name" value="PROKAR_LIPOPROTEIN"/>
    <property type="match status" value="1"/>
</dbReference>
<keyword evidence="1" id="KW-0732">Signal</keyword>
<evidence type="ECO:0000256" key="1">
    <source>
        <dbReference type="SAM" id="SignalP"/>
    </source>
</evidence>
<dbReference type="Proteomes" id="UP001235303">
    <property type="component" value="Unassembled WGS sequence"/>
</dbReference>
<feature type="signal peptide" evidence="1">
    <location>
        <begin position="1"/>
        <end position="21"/>
    </location>
</feature>
<keyword evidence="3" id="KW-1185">Reference proteome</keyword>
<proteinExistence type="predicted"/>
<evidence type="ECO:0000313" key="3">
    <source>
        <dbReference type="Proteomes" id="UP001235303"/>
    </source>
</evidence>
<organism evidence="2 3">
    <name type="scientific">Roseofilum acuticapitatum BLCC-M154</name>
    <dbReference type="NCBI Taxonomy" id="3022444"/>
    <lineage>
        <taxon>Bacteria</taxon>
        <taxon>Bacillati</taxon>
        <taxon>Cyanobacteriota</taxon>
        <taxon>Cyanophyceae</taxon>
        <taxon>Desertifilales</taxon>
        <taxon>Desertifilaceae</taxon>
        <taxon>Roseofilum</taxon>
        <taxon>Roseofilum acuticapitatum</taxon>
    </lineage>
</organism>
<evidence type="ECO:0000313" key="2">
    <source>
        <dbReference type="EMBL" id="MDJ1170606.1"/>
    </source>
</evidence>
<dbReference type="RefSeq" id="WP_283754367.1">
    <property type="nucleotide sequence ID" value="NZ_JAQOSP010000092.1"/>
</dbReference>
<reference evidence="2 3" key="1">
    <citation type="submission" date="2023-01" db="EMBL/GenBank/DDBJ databases">
        <title>Novel diversity within Roseofilum (Cyanobacteria; Desertifilaceae) from marine benthic mats with descriptions of four novel species.</title>
        <authorList>
            <person name="Wang Y."/>
            <person name="Berthold D.E."/>
            <person name="Hu J."/>
            <person name="Lefler F.W."/>
            <person name="Laughinghouse H.D. IV."/>
        </authorList>
    </citation>
    <scope>NUCLEOTIDE SEQUENCE [LARGE SCALE GENOMIC DNA]</scope>
    <source>
        <strain evidence="2 3">BLCC-M154</strain>
    </source>
</reference>
<name>A0ABT7AUN8_9CYAN</name>
<sequence length="280" mass="30040">MINQRLQVSMTAFLVASSLMGCQSPAPPPQTDGDSTGSLSLQANGEDFVRQGFTSKEGWQIEFNHVYVSLGQVRAYQTDPPFNAEVDEEMQAKTTLDLSSPQTVDLAAGEADAEPILVAQLEDVPAGVYNALSWQMVPAVEGPAEGHTLLMDGVAKKGEQTINFKVSVDREYAYSCGEFVGDQRKGIVTGDEPGNLEATFHLDHIFGDGSAPAEDEINVGALGFDPLAKLAKNGTVEVDESMWRSQLSPEEVKRFDTALNSLGHVGEGHCHQSSPMAAQP</sequence>
<protein>
    <submittedName>
        <fullName evidence="2">DUF4382 domain-containing protein</fullName>
    </submittedName>
</protein>